<dbReference type="InterPro" id="IPR014729">
    <property type="entry name" value="Rossmann-like_a/b/a_fold"/>
</dbReference>
<protein>
    <submittedName>
        <fullName evidence="4">Universal stress protein UspA</fullName>
    </submittedName>
</protein>
<comment type="caution">
    <text evidence="4">The sequence shown here is derived from an EMBL/GenBank/DDBJ whole genome shotgun (WGS) entry which is preliminary data.</text>
</comment>
<accession>A0A2V5LRP4</accession>
<comment type="similarity">
    <text evidence="1">Belongs to the universal stress protein A family.</text>
</comment>
<dbReference type="Pfam" id="PF00582">
    <property type="entry name" value="Usp"/>
    <property type="match status" value="1"/>
</dbReference>
<dbReference type="SUPFAM" id="SSF52402">
    <property type="entry name" value="Adenine nucleotide alpha hydrolases-like"/>
    <property type="match status" value="1"/>
</dbReference>
<dbReference type="AlphaFoldDB" id="A0A2V5LRP4"/>
<dbReference type="EMBL" id="QJVD01000062">
    <property type="protein sequence ID" value="PYI64236.1"/>
    <property type="molecule type" value="Genomic_DNA"/>
</dbReference>
<dbReference type="PANTHER" id="PTHR46553">
    <property type="entry name" value="ADENINE NUCLEOTIDE ALPHA HYDROLASES-LIKE SUPERFAMILY PROTEIN"/>
    <property type="match status" value="1"/>
</dbReference>
<keyword evidence="5" id="KW-1185">Reference proteome</keyword>
<gene>
    <name evidence="4" type="ORF">CVV68_22460</name>
</gene>
<evidence type="ECO:0000313" key="5">
    <source>
        <dbReference type="Proteomes" id="UP000247832"/>
    </source>
</evidence>
<feature type="region of interest" description="Disordered" evidence="2">
    <location>
        <begin position="153"/>
        <end position="179"/>
    </location>
</feature>
<name>A0A2V5LRP4_9MICC</name>
<dbReference type="PANTHER" id="PTHR46553:SF3">
    <property type="entry name" value="ADENINE NUCLEOTIDE ALPHA HYDROLASES-LIKE SUPERFAMILY PROTEIN"/>
    <property type="match status" value="1"/>
</dbReference>
<dbReference type="InterPro" id="IPR006015">
    <property type="entry name" value="Universal_stress_UspA"/>
</dbReference>
<sequence length="179" mass="18768">MDGSTPYEGLPIVVGVDGSPECVLALRWAKKLAVPLGATIKAVTAWHLEVVFAPYAASELNGEPLARQIQDQALMEAFGDDPPEGLIGECRRGQPAKVLIEEANKGQMLIVGSRGRGGFAGMLLGSVSSACAAHTRCPVLVVHADRRSESAQIVTGAGELGSDADEPRPSHGETFPEKL</sequence>
<evidence type="ECO:0000313" key="4">
    <source>
        <dbReference type="EMBL" id="PYI64236.1"/>
    </source>
</evidence>
<evidence type="ECO:0000259" key="3">
    <source>
        <dbReference type="Pfam" id="PF00582"/>
    </source>
</evidence>
<dbReference type="InterPro" id="IPR006016">
    <property type="entry name" value="UspA"/>
</dbReference>
<dbReference type="PRINTS" id="PR01438">
    <property type="entry name" value="UNVRSLSTRESS"/>
</dbReference>
<dbReference type="Gene3D" id="3.40.50.620">
    <property type="entry name" value="HUPs"/>
    <property type="match status" value="1"/>
</dbReference>
<reference evidence="4 5" key="1">
    <citation type="submission" date="2018-05" db="EMBL/GenBank/DDBJ databases">
        <title>Genetic diversity of glacier-inhabiting Cryobacterium bacteria in China and description of Cryobacterium mengkeensis sp. nov. and Arthrobacter glacialis sp. nov.</title>
        <authorList>
            <person name="Liu Q."/>
            <person name="Xin Y.-H."/>
        </authorList>
    </citation>
    <scope>NUCLEOTIDE SEQUENCE [LARGE SCALE GENOMIC DNA]</scope>
    <source>
        <strain evidence="4 5">LI2</strain>
    </source>
</reference>
<proteinExistence type="inferred from homology"/>
<organism evidence="4 5">
    <name type="scientific">Arthrobacter livingstonensis</name>
    <dbReference type="NCBI Taxonomy" id="670078"/>
    <lineage>
        <taxon>Bacteria</taxon>
        <taxon>Bacillati</taxon>
        <taxon>Actinomycetota</taxon>
        <taxon>Actinomycetes</taxon>
        <taxon>Micrococcales</taxon>
        <taxon>Micrococcaceae</taxon>
        <taxon>Arthrobacter</taxon>
    </lineage>
</organism>
<feature type="compositionally biased region" description="Basic and acidic residues" evidence="2">
    <location>
        <begin position="165"/>
        <end position="179"/>
    </location>
</feature>
<dbReference type="Proteomes" id="UP000247832">
    <property type="component" value="Unassembled WGS sequence"/>
</dbReference>
<dbReference type="OrthoDB" id="6174426at2"/>
<evidence type="ECO:0000256" key="2">
    <source>
        <dbReference type="SAM" id="MobiDB-lite"/>
    </source>
</evidence>
<evidence type="ECO:0000256" key="1">
    <source>
        <dbReference type="ARBA" id="ARBA00008791"/>
    </source>
</evidence>
<feature type="domain" description="UspA" evidence="3">
    <location>
        <begin position="12"/>
        <end position="143"/>
    </location>
</feature>